<keyword evidence="2" id="KW-0732">Signal</keyword>
<dbReference type="SMART" id="SM00494">
    <property type="entry name" value="ChtBD2"/>
    <property type="match status" value="1"/>
</dbReference>
<feature type="compositionally biased region" description="Basic and acidic residues" evidence="1">
    <location>
        <begin position="352"/>
        <end position="370"/>
    </location>
</feature>
<reference evidence="4 5" key="1">
    <citation type="journal article" date="2018" name="Nat. Ecol. Evol.">
        <title>Genomic signatures of mitonuclear coevolution across populations of Tigriopus californicus.</title>
        <authorList>
            <person name="Barreto F.S."/>
            <person name="Watson E.T."/>
            <person name="Lima T.G."/>
            <person name="Willett C.S."/>
            <person name="Edmands S."/>
            <person name="Li W."/>
            <person name="Burton R.S."/>
        </authorList>
    </citation>
    <scope>NUCLEOTIDE SEQUENCE [LARGE SCALE GENOMIC DNA]</scope>
    <source>
        <strain evidence="4 5">San Diego</strain>
    </source>
</reference>
<dbReference type="GO" id="GO:0005576">
    <property type="term" value="C:extracellular region"/>
    <property type="evidence" value="ECO:0007669"/>
    <property type="project" value="InterPro"/>
</dbReference>
<name>A0A553PQJ5_TIGCA</name>
<gene>
    <name evidence="4" type="ORF">TCAL_12713</name>
</gene>
<dbReference type="AlphaFoldDB" id="A0A553PQJ5"/>
<keyword evidence="5" id="KW-1185">Reference proteome</keyword>
<feature type="compositionally biased region" description="Basic and acidic residues" evidence="1">
    <location>
        <begin position="378"/>
        <end position="391"/>
    </location>
</feature>
<comment type="caution">
    <text evidence="4">The sequence shown here is derived from an EMBL/GenBank/DDBJ whole genome shotgun (WGS) entry which is preliminary data.</text>
</comment>
<evidence type="ECO:0000259" key="3">
    <source>
        <dbReference type="PROSITE" id="PS50940"/>
    </source>
</evidence>
<sequence length="490" mass="54635">MKTFTVSILTLALLFGSSNGINHRVRRDADAELYRDAVNPADGGKVPESAHLRLELNKLDSLGLKDEEGIRMSDALKDTPLPDKLSGAGGPSSFAGGPSSFVGGSGYRPYSSGLSQAEEAILESSSQLFSDPIGNTNRFPFNPIFDSNKEHARQLPPSTREITPYLTDNLIDEADSPGVGGKSNYGGGGPVSSKGHLFVTDPYANHAPAHGYNPPSYEIDPYTPHEETPVYNPYKPAHDPYKPVHDPYKPYKPKGPVLLEKLPYEVKEIKPLSVSVHKTYTSFDCRKAPYLDRHYADPEAGCSIYHFCHKDGRQETFHCAHGTTFNEYLGTCDHAEAVYCTGGDGYAAPPKPHHESSYHESPKPHHETSYHHSNLKPSYHEPQKPVYHEPEPSYYQSPQQTYHEPETYDEPEPYYDEPEHPQHYNPPSYNRKPTYSAPNPYKSVAPSYSSSQDYEEPDYGKKSPYPRPSFGPAYEPTFDFPKLSGFKAPF</sequence>
<dbReference type="PROSITE" id="PS50940">
    <property type="entry name" value="CHIT_BIND_II"/>
    <property type="match status" value="1"/>
</dbReference>
<dbReference type="SUPFAM" id="SSF57625">
    <property type="entry name" value="Invertebrate chitin-binding proteins"/>
    <property type="match status" value="1"/>
</dbReference>
<dbReference type="Gene3D" id="2.170.140.10">
    <property type="entry name" value="Chitin binding domain"/>
    <property type="match status" value="1"/>
</dbReference>
<feature type="signal peptide" evidence="2">
    <location>
        <begin position="1"/>
        <end position="20"/>
    </location>
</feature>
<feature type="region of interest" description="Disordered" evidence="1">
    <location>
        <begin position="350"/>
        <end position="490"/>
    </location>
</feature>
<feature type="domain" description="Chitin-binding type-2" evidence="3">
    <location>
        <begin position="282"/>
        <end position="342"/>
    </location>
</feature>
<evidence type="ECO:0000313" key="4">
    <source>
        <dbReference type="EMBL" id="TRY79952.1"/>
    </source>
</evidence>
<evidence type="ECO:0000313" key="5">
    <source>
        <dbReference type="Proteomes" id="UP000318571"/>
    </source>
</evidence>
<feature type="compositionally biased region" description="Acidic residues" evidence="1">
    <location>
        <begin position="407"/>
        <end position="416"/>
    </location>
</feature>
<feature type="chain" id="PRO_5021850979" description="Chitin-binding type-2 domain-containing protein" evidence="2">
    <location>
        <begin position="21"/>
        <end position="490"/>
    </location>
</feature>
<dbReference type="GO" id="GO:0008061">
    <property type="term" value="F:chitin binding"/>
    <property type="evidence" value="ECO:0007669"/>
    <property type="project" value="InterPro"/>
</dbReference>
<dbReference type="InterPro" id="IPR036508">
    <property type="entry name" value="Chitin-bd_dom_sf"/>
</dbReference>
<evidence type="ECO:0000256" key="2">
    <source>
        <dbReference type="SAM" id="SignalP"/>
    </source>
</evidence>
<protein>
    <recommendedName>
        <fullName evidence="3">Chitin-binding type-2 domain-containing protein</fullName>
    </recommendedName>
</protein>
<proteinExistence type="predicted"/>
<feature type="compositionally biased region" description="Polar residues" evidence="1">
    <location>
        <begin position="425"/>
        <end position="437"/>
    </location>
</feature>
<dbReference type="InterPro" id="IPR002557">
    <property type="entry name" value="Chitin-bd_dom"/>
</dbReference>
<dbReference type="Proteomes" id="UP000318571">
    <property type="component" value="Chromosome 6"/>
</dbReference>
<evidence type="ECO:0000256" key="1">
    <source>
        <dbReference type="SAM" id="MobiDB-lite"/>
    </source>
</evidence>
<feature type="region of interest" description="Disordered" evidence="1">
    <location>
        <begin position="74"/>
        <end position="99"/>
    </location>
</feature>
<dbReference type="EMBL" id="VCGU01000002">
    <property type="protein sequence ID" value="TRY79952.1"/>
    <property type="molecule type" value="Genomic_DNA"/>
</dbReference>
<accession>A0A553PQJ5</accession>
<dbReference type="Pfam" id="PF01607">
    <property type="entry name" value="CBM_14"/>
    <property type="match status" value="1"/>
</dbReference>
<organism evidence="4 5">
    <name type="scientific">Tigriopus californicus</name>
    <name type="common">Marine copepod</name>
    <dbReference type="NCBI Taxonomy" id="6832"/>
    <lineage>
        <taxon>Eukaryota</taxon>
        <taxon>Metazoa</taxon>
        <taxon>Ecdysozoa</taxon>
        <taxon>Arthropoda</taxon>
        <taxon>Crustacea</taxon>
        <taxon>Multicrustacea</taxon>
        <taxon>Hexanauplia</taxon>
        <taxon>Copepoda</taxon>
        <taxon>Harpacticoida</taxon>
        <taxon>Harpacticidae</taxon>
        <taxon>Tigriopus</taxon>
    </lineage>
</organism>
<dbReference type="STRING" id="6832.A0A553PQJ5"/>